<name>A0ABM6MD41_9ACTN</name>
<reference evidence="2 3" key="1">
    <citation type="submission" date="2016-07" db="EMBL/GenBank/DDBJ databases">
        <title>High microdiversification within the ubiquitous acI lineage of Actinobacteria.</title>
        <authorList>
            <person name="Neuenschwander S.M."/>
            <person name="Salcher M."/>
            <person name="Ghai R."/>
            <person name="Pernthaler J."/>
        </authorList>
    </citation>
    <scope>NUCLEOTIDE SEQUENCE [LARGE SCALE GENOMIC DNA]</scope>
    <source>
        <strain evidence="2">MMS-IA-79</strain>
    </source>
</reference>
<accession>A0ABM6MD41</accession>
<keyword evidence="1" id="KW-1133">Transmembrane helix</keyword>
<protein>
    <submittedName>
        <fullName evidence="2">Uncharacterized protein</fullName>
    </submittedName>
</protein>
<gene>
    <name evidence="2" type="ORF">A1sIA79_00665</name>
</gene>
<dbReference type="RefSeq" id="WP_095674334.1">
    <property type="nucleotide sequence ID" value="NZ_CP016774.1"/>
</dbReference>
<organism evidence="2 3">
    <name type="scientific">Candidatus Planktophila versatilis</name>
    <dbReference type="NCBI Taxonomy" id="1884905"/>
    <lineage>
        <taxon>Bacteria</taxon>
        <taxon>Bacillati</taxon>
        <taxon>Actinomycetota</taxon>
        <taxon>Actinomycetes</taxon>
        <taxon>Candidatus Nanopelagicales</taxon>
        <taxon>Candidatus Nanopelagicaceae</taxon>
        <taxon>Candidatus Planktophila</taxon>
    </lineage>
</organism>
<dbReference type="EMBL" id="CP016774">
    <property type="protein sequence ID" value="ASY16783.1"/>
    <property type="molecule type" value="Genomic_DNA"/>
</dbReference>
<sequence>MTSQKPDDYDHEVKSVFEGVIKAFWGLLFGIAWVGAVLNALINGAWFGIVFMIPVTILYYFVLIKKDAISRW</sequence>
<keyword evidence="1" id="KW-0472">Membrane</keyword>
<feature type="transmembrane region" description="Helical" evidence="1">
    <location>
        <begin position="44"/>
        <end position="63"/>
    </location>
</feature>
<dbReference type="Proteomes" id="UP000217177">
    <property type="component" value="Chromosome"/>
</dbReference>
<evidence type="ECO:0000256" key="1">
    <source>
        <dbReference type="SAM" id="Phobius"/>
    </source>
</evidence>
<feature type="transmembrane region" description="Helical" evidence="1">
    <location>
        <begin position="20"/>
        <end position="38"/>
    </location>
</feature>
<evidence type="ECO:0000313" key="3">
    <source>
        <dbReference type="Proteomes" id="UP000217177"/>
    </source>
</evidence>
<keyword evidence="3" id="KW-1185">Reference proteome</keyword>
<proteinExistence type="predicted"/>
<evidence type="ECO:0000313" key="2">
    <source>
        <dbReference type="EMBL" id="ASY16783.1"/>
    </source>
</evidence>
<keyword evidence="1" id="KW-0812">Transmembrane</keyword>